<evidence type="ECO:0000256" key="4">
    <source>
        <dbReference type="ARBA" id="ARBA00012564"/>
    </source>
</evidence>
<name>A0A0X8NY13_ALCXX</name>
<evidence type="ECO:0000259" key="15">
    <source>
        <dbReference type="Pfam" id="PF17432"/>
    </source>
</evidence>
<evidence type="ECO:0000256" key="11">
    <source>
        <dbReference type="ARBA" id="ARBA00023049"/>
    </source>
</evidence>
<comment type="cofactor">
    <cofactor evidence="2">
        <name>Zn(2+)</name>
        <dbReference type="ChEBI" id="CHEBI:29105"/>
    </cofactor>
</comment>
<reference evidence="18" key="1">
    <citation type="submission" date="2015-12" db="EMBL/GenBank/DDBJ databases">
        <title>FDA dAtabase for Regulatory Grade micrObial Sequences (FDA-ARGOS): Supporting development and validation of Infectious Disease Dx tests.</title>
        <authorList>
            <person name="Case J."/>
            <person name="Tallon L."/>
            <person name="Sadzewicz L."/>
            <person name="Sengamalay N."/>
            <person name="Ott S."/>
            <person name="Godinez A."/>
            <person name="Nagaraj S."/>
            <person name="Nadendla S."/>
            <person name="Sichtig H."/>
        </authorList>
    </citation>
    <scope>NUCLEOTIDE SEQUENCE [LARGE SCALE GENOMIC DNA]</scope>
    <source>
        <strain evidence="18">FDAARGOS_147</strain>
    </source>
</reference>
<dbReference type="InterPro" id="IPR035414">
    <property type="entry name" value="Peptidase_M1_pepN_Ig-like"/>
</dbReference>
<dbReference type="EC" id="3.4.11.2" evidence="4 12"/>
<evidence type="ECO:0000259" key="16">
    <source>
        <dbReference type="Pfam" id="PF17900"/>
    </source>
</evidence>
<feature type="domain" description="Peptidase M1 alanyl aminopeptidase Ig-like fold" evidence="14">
    <location>
        <begin position="464"/>
        <end position="572"/>
    </location>
</feature>
<comment type="catalytic activity">
    <reaction evidence="1">
        <text>Release of an N-terminal amino acid, Xaa-|-Yaa- from a peptide, amide or arylamide. Xaa is preferably Ala, but may be most amino acids including Pro (slow action). When a terminal hydrophobic residue is followed by a prolyl residue, the two may be released as an intact Xaa-Pro dipeptide.</text>
        <dbReference type="EC" id="3.4.11.2"/>
    </reaction>
</comment>
<evidence type="ECO:0000256" key="1">
    <source>
        <dbReference type="ARBA" id="ARBA00000098"/>
    </source>
</evidence>
<keyword evidence="7" id="KW-0645">Protease</keyword>
<dbReference type="RefSeq" id="WP_061072034.1">
    <property type="nucleotide sequence ID" value="NZ_CP014060.2"/>
</dbReference>
<dbReference type="InterPro" id="IPR038438">
    <property type="entry name" value="PepN_Ig-like_sf"/>
</dbReference>
<dbReference type="EMBL" id="CP014060">
    <property type="protein sequence ID" value="AMG36407.1"/>
    <property type="molecule type" value="Genomic_DNA"/>
</dbReference>
<feature type="domain" description="Aminopeptidase N-like N-terminal" evidence="16">
    <location>
        <begin position="108"/>
        <end position="190"/>
    </location>
</feature>
<keyword evidence="10" id="KW-0862">Zinc</keyword>
<dbReference type="PRINTS" id="PR00756">
    <property type="entry name" value="ALADIPTASE"/>
</dbReference>
<dbReference type="InterPro" id="IPR012779">
    <property type="entry name" value="Peptidase_M1_pepN"/>
</dbReference>
<dbReference type="PANTHER" id="PTHR46322:SF1">
    <property type="entry name" value="PUROMYCIN-SENSITIVE AMINOPEPTIDASE"/>
    <property type="match status" value="1"/>
</dbReference>
<dbReference type="SUPFAM" id="SSF55486">
    <property type="entry name" value="Metalloproteases ('zincins'), catalytic domain"/>
    <property type="match status" value="1"/>
</dbReference>
<dbReference type="PANTHER" id="PTHR46322">
    <property type="entry name" value="PUROMYCIN-SENSITIVE AMINOPEPTIDASE"/>
    <property type="match status" value="1"/>
</dbReference>
<evidence type="ECO:0000256" key="8">
    <source>
        <dbReference type="ARBA" id="ARBA00022723"/>
    </source>
</evidence>
<dbReference type="Pfam" id="PF17432">
    <property type="entry name" value="DUF3458_C"/>
    <property type="match status" value="1"/>
</dbReference>
<evidence type="ECO:0000256" key="9">
    <source>
        <dbReference type="ARBA" id="ARBA00022801"/>
    </source>
</evidence>
<dbReference type="FunFam" id="3.30.2010.30:FF:000002">
    <property type="entry name" value="Putative aminopeptidase N"/>
    <property type="match status" value="1"/>
</dbReference>
<proteinExistence type="inferred from homology"/>
<sequence length="901" mass="100245">MRTDTPVTVYRKDYQPYPYDIPQVSLAFDLAPDSTEVRCVMQVRRKADASADAALVLDGEELELVSVGVDGQALPADRLHLSEHSLALYGLPAEATVEIVSRCKPSANSTLMGLYVSGGNFFTQCEAEGFRRITWFADRPDVMSRYRVTLRAEPAYPVLLSNGNLVASRQLPDGRNEVEWEDPFPKPCYLFALVGGNLTHRETTVKTASGRDVLLQVYSDPGAETKTEWALDSLVRALRWDETRFGLELDLDRFMVVAVHDFNMGAMENKGLNIFNAAYVLADADTATDANYEGIESVIGHEYFHNWTGNRVTCRDWFQLSLKEGLTVFRDQEFSADMMAQDMDETAAASARAVKRIDDVVTLRAAQFPEDAGPMAHPIRPDSYQEIGNFYTATVYEKGAEVIRMQHTLLGEAGFRAGMDEYFRRHDGQAVTCDDFVAAMESVYARQHPGRDLSVFRNWYRQAGTPRVTVKLTHDAAARRCTVTLSQECQPVGVEKKAPAGFVKAPYHIPFAIGLLDRDGRALPLRLDGAEHDTALLELTTQTQQWHFDGIDEMPVPSLLRDFSAPVIVDYDWTDEELALLSAHDGNPFARWEAGQELATRQILALAEARQAGRTLHADPAFIAAWRALLTDPALDAAYRARALALPSEKTLAERMQAVDPPALAVARDFLRAELGRQLAAEFRQAFDANQTPGEYSPAPVPAGKRALKNLALSHLMAAGEHEAQRLAEQQYEHAGNMTDSMAALSALINYGQGEFPQQALAAFYDKWRDNALVVDKWFALQAAARYTTVQTARDLMTHPAFTLRNPNRARALIFQFCLNNARGMHHPDGSGYTFWADQVLALDALNPEIAARLARALDNWSRYVPALRGPMQEALQRVRGHEGLSRNVQEIVSKALEFAA</sequence>
<dbReference type="Pfam" id="PF01433">
    <property type="entry name" value="Peptidase_M1"/>
    <property type="match status" value="1"/>
</dbReference>
<dbReference type="Pfam" id="PF11940">
    <property type="entry name" value="DUF3458"/>
    <property type="match status" value="1"/>
</dbReference>
<comment type="similarity">
    <text evidence="3">Belongs to the peptidase M1 family.</text>
</comment>
<dbReference type="InterPro" id="IPR024601">
    <property type="entry name" value="Peptidase_M1_pepN_C"/>
</dbReference>
<dbReference type="Pfam" id="PF17900">
    <property type="entry name" value="Peptidase_M1_N"/>
    <property type="match status" value="1"/>
</dbReference>
<dbReference type="SUPFAM" id="SSF63737">
    <property type="entry name" value="Leukotriene A4 hydrolase N-terminal domain"/>
    <property type="match status" value="1"/>
</dbReference>
<feature type="domain" description="Peptidase M1 membrane alanine aminopeptidase" evidence="13">
    <location>
        <begin position="229"/>
        <end position="445"/>
    </location>
</feature>
<keyword evidence="8" id="KW-0479">Metal-binding</keyword>
<evidence type="ECO:0000259" key="14">
    <source>
        <dbReference type="Pfam" id="PF11940"/>
    </source>
</evidence>
<dbReference type="Gene3D" id="1.10.390.10">
    <property type="entry name" value="Neutral Protease Domain 2"/>
    <property type="match status" value="1"/>
</dbReference>
<dbReference type="GO" id="GO:0006508">
    <property type="term" value="P:proteolysis"/>
    <property type="evidence" value="ECO:0007669"/>
    <property type="project" value="UniProtKB-UniRule"/>
</dbReference>
<keyword evidence="11" id="KW-0482">Metalloprotease</keyword>
<evidence type="ECO:0000256" key="3">
    <source>
        <dbReference type="ARBA" id="ARBA00010136"/>
    </source>
</evidence>
<dbReference type="GO" id="GO:0016285">
    <property type="term" value="F:alanyl aminopeptidase activity"/>
    <property type="evidence" value="ECO:0007669"/>
    <property type="project" value="UniProtKB-EC"/>
</dbReference>
<evidence type="ECO:0000256" key="5">
    <source>
        <dbReference type="ARBA" id="ARBA00015611"/>
    </source>
</evidence>
<keyword evidence="9" id="KW-0378">Hydrolase</keyword>
<dbReference type="Gene3D" id="3.30.2010.30">
    <property type="match status" value="1"/>
</dbReference>
<feature type="domain" description="Peptidase M1 alanyl aminopeptidase C-terminal" evidence="15">
    <location>
        <begin position="575"/>
        <end position="898"/>
    </location>
</feature>
<gene>
    <name evidence="17" type="ORF">AL504_10455</name>
</gene>
<dbReference type="Gene3D" id="1.25.50.10">
    <property type="entry name" value="Peptidase M1, alanyl aminopeptidase, C-terminal domain"/>
    <property type="match status" value="1"/>
</dbReference>
<dbReference type="GO" id="GO:0008270">
    <property type="term" value="F:zinc ion binding"/>
    <property type="evidence" value="ECO:0007669"/>
    <property type="project" value="InterPro"/>
</dbReference>
<accession>A0A0X8NY13</accession>
<dbReference type="AlphaFoldDB" id="A0A0X8NY13"/>
<dbReference type="InterPro" id="IPR014782">
    <property type="entry name" value="Peptidase_M1_dom"/>
</dbReference>
<dbReference type="NCBIfam" id="TIGR02414">
    <property type="entry name" value="pepN_proteo"/>
    <property type="match status" value="1"/>
</dbReference>
<dbReference type="GO" id="GO:0008237">
    <property type="term" value="F:metallopeptidase activity"/>
    <property type="evidence" value="ECO:0007669"/>
    <property type="project" value="UniProtKB-UniRule"/>
</dbReference>
<keyword evidence="6 17" id="KW-0031">Aminopeptidase</keyword>
<evidence type="ECO:0000256" key="2">
    <source>
        <dbReference type="ARBA" id="ARBA00001947"/>
    </source>
</evidence>
<dbReference type="InterPro" id="IPR001930">
    <property type="entry name" value="Peptidase_M1"/>
</dbReference>
<evidence type="ECO:0000313" key="17">
    <source>
        <dbReference type="EMBL" id="AMG36407.1"/>
    </source>
</evidence>
<evidence type="ECO:0000256" key="10">
    <source>
        <dbReference type="ARBA" id="ARBA00022833"/>
    </source>
</evidence>
<evidence type="ECO:0000259" key="13">
    <source>
        <dbReference type="Pfam" id="PF01433"/>
    </source>
</evidence>
<organism evidence="17 18">
    <name type="scientific">Alcaligenes xylosoxydans xylosoxydans</name>
    <name type="common">Achromobacter xylosoxidans</name>
    <dbReference type="NCBI Taxonomy" id="85698"/>
    <lineage>
        <taxon>Bacteria</taxon>
        <taxon>Pseudomonadati</taxon>
        <taxon>Pseudomonadota</taxon>
        <taxon>Betaproteobacteria</taxon>
        <taxon>Burkholderiales</taxon>
        <taxon>Alcaligenaceae</taxon>
        <taxon>Achromobacter</taxon>
    </lineage>
</organism>
<dbReference type="InterPro" id="IPR027268">
    <property type="entry name" value="Peptidase_M4/M1_CTD_sf"/>
</dbReference>
<evidence type="ECO:0000256" key="6">
    <source>
        <dbReference type="ARBA" id="ARBA00022438"/>
    </source>
</evidence>
<dbReference type="InterPro" id="IPR037144">
    <property type="entry name" value="Peptidase_M1_pepN_C_sf"/>
</dbReference>
<dbReference type="Gene3D" id="2.60.40.1840">
    <property type="match status" value="1"/>
</dbReference>
<dbReference type="CDD" id="cd09600">
    <property type="entry name" value="M1_APN"/>
    <property type="match status" value="1"/>
</dbReference>
<dbReference type="InterPro" id="IPR042097">
    <property type="entry name" value="Aminopeptidase_N-like_N_sf"/>
</dbReference>
<evidence type="ECO:0000256" key="7">
    <source>
        <dbReference type="ARBA" id="ARBA00022670"/>
    </source>
</evidence>
<dbReference type="Gene3D" id="2.60.40.1730">
    <property type="entry name" value="tricorn interacting facor f3 domain"/>
    <property type="match status" value="1"/>
</dbReference>
<dbReference type="InterPro" id="IPR045357">
    <property type="entry name" value="Aminopeptidase_N-like_N"/>
</dbReference>
<evidence type="ECO:0000313" key="18">
    <source>
        <dbReference type="Proteomes" id="UP000060602"/>
    </source>
</evidence>
<dbReference type="Proteomes" id="UP000060602">
    <property type="component" value="Chromosome"/>
</dbReference>
<evidence type="ECO:0000256" key="12">
    <source>
        <dbReference type="NCBIfam" id="TIGR02414"/>
    </source>
</evidence>
<protein>
    <recommendedName>
        <fullName evidence="5 12">Aminopeptidase N</fullName>
        <ecNumber evidence="4 12">3.4.11.2</ecNumber>
    </recommendedName>
</protein>